<name>A0A382IJH9_9ZZZZ</name>
<feature type="transmembrane region" description="Helical" evidence="1">
    <location>
        <begin position="12"/>
        <end position="32"/>
    </location>
</feature>
<keyword evidence="1" id="KW-0812">Transmembrane</keyword>
<keyword evidence="1" id="KW-0472">Membrane</keyword>
<evidence type="ECO:0000313" key="2">
    <source>
        <dbReference type="EMBL" id="SVB99377.1"/>
    </source>
</evidence>
<dbReference type="AlphaFoldDB" id="A0A382IJH9"/>
<protein>
    <submittedName>
        <fullName evidence="2">Uncharacterized protein</fullName>
    </submittedName>
</protein>
<organism evidence="2">
    <name type="scientific">marine metagenome</name>
    <dbReference type="NCBI Taxonomy" id="408172"/>
    <lineage>
        <taxon>unclassified sequences</taxon>
        <taxon>metagenomes</taxon>
        <taxon>ecological metagenomes</taxon>
    </lineage>
</organism>
<dbReference type="EMBL" id="UINC01067582">
    <property type="protein sequence ID" value="SVB99377.1"/>
    <property type="molecule type" value="Genomic_DNA"/>
</dbReference>
<evidence type="ECO:0000256" key="1">
    <source>
        <dbReference type="SAM" id="Phobius"/>
    </source>
</evidence>
<sequence length="50" mass="5688">MTNTQILGEIRRLVSIALIVSFVVLTGVTLGAQNDNFFPYWGKNRVKYDK</sequence>
<gene>
    <name evidence="2" type="ORF">METZ01_LOCUS252231</name>
</gene>
<feature type="non-terminal residue" evidence="2">
    <location>
        <position position="50"/>
    </location>
</feature>
<proteinExistence type="predicted"/>
<keyword evidence="1" id="KW-1133">Transmembrane helix</keyword>
<accession>A0A382IJH9</accession>
<reference evidence="2" key="1">
    <citation type="submission" date="2018-05" db="EMBL/GenBank/DDBJ databases">
        <authorList>
            <person name="Lanie J.A."/>
            <person name="Ng W.-L."/>
            <person name="Kazmierczak K.M."/>
            <person name="Andrzejewski T.M."/>
            <person name="Davidsen T.M."/>
            <person name="Wayne K.J."/>
            <person name="Tettelin H."/>
            <person name="Glass J.I."/>
            <person name="Rusch D."/>
            <person name="Podicherti R."/>
            <person name="Tsui H.-C.T."/>
            <person name="Winkler M.E."/>
        </authorList>
    </citation>
    <scope>NUCLEOTIDE SEQUENCE</scope>
</reference>